<dbReference type="RefSeq" id="WP_219290623.1">
    <property type="nucleotide sequence ID" value="NZ_RPHB01000006.1"/>
</dbReference>
<evidence type="ECO:0000313" key="5">
    <source>
        <dbReference type="Proteomes" id="UP000727490"/>
    </source>
</evidence>
<dbReference type="Proteomes" id="UP000727490">
    <property type="component" value="Unassembled WGS sequence"/>
</dbReference>
<comment type="similarity">
    <text evidence="2">Belongs to the FKBP-type PPIase family.</text>
</comment>
<comment type="caution">
    <text evidence="4">The sequence shown here is derived from an EMBL/GenBank/DDBJ whole genome shotgun (WGS) entry which is preliminary data.</text>
</comment>
<comment type="catalytic activity">
    <reaction evidence="1 2">
        <text>[protein]-peptidylproline (omega=180) = [protein]-peptidylproline (omega=0)</text>
        <dbReference type="Rhea" id="RHEA:16237"/>
        <dbReference type="Rhea" id="RHEA-COMP:10747"/>
        <dbReference type="Rhea" id="RHEA-COMP:10748"/>
        <dbReference type="ChEBI" id="CHEBI:83833"/>
        <dbReference type="ChEBI" id="CHEBI:83834"/>
        <dbReference type="EC" id="5.2.1.8"/>
    </reaction>
</comment>
<evidence type="ECO:0000259" key="3">
    <source>
        <dbReference type="PROSITE" id="PS50059"/>
    </source>
</evidence>
<dbReference type="EMBL" id="RPHB01000006">
    <property type="protein sequence ID" value="MBW3468771.1"/>
    <property type="molecule type" value="Genomic_DNA"/>
</dbReference>
<dbReference type="InterPro" id="IPR001179">
    <property type="entry name" value="PPIase_FKBP_dom"/>
</dbReference>
<name>A0A951MFV4_9BACT</name>
<keyword evidence="5" id="KW-1185">Reference proteome</keyword>
<dbReference type="PROSITE" id="PS50059">
    <property type="entry name" value="FKBP_PPIASE"/>
    <property type="match status" value="2"/>
</dbReference>
<keyword evidence="1 2" id="KW-0413">Isomerase</keyword>
<dbReference type="Pfam" id="PF00254">
    <property type="entry name" value="FKBP_C"/>
    <property type="match status" value="1"/>
</dbReference>
<keyword evidence="1 2" id="KW-0697">Rotamase</keyword>
<organism evidence="4 5">
    <name type="scientific">Arthrospiribacter ruber</name>
    <dbReference type="NCBI Taxonomy" id="2487934"/>
    <lineage>
        <taxon>Bacteria</taxon>
        <taxon>Pseudomonadati</taxon>
        <taxon>Bacteroidota</taxon>
        <taxon>Cytophagia</taxon>
        <taxon>Cytophagales</taxon>
        <taxon>Cyclobacteriaceae</taxon>
        <taxon>Arthrospiribacter</taxon>
    </lineage>
</organism>
<evidence type="ECO:0000313" key="4">
    <source>
        <dbReference type="EMBL" id="MBW3468771.1"/>
    </source>
</evidence>
<evidence type="ECO:0000256" key="2">
    <source>
        <dbReference type="RuleBase" id="RU003915"/>
    </source>
</evidence>
<sequence>MKKFSLWVLIGFLLACSPDSDELPNENIERDDRKLQEYFSLNSVSPNQTSLGIFYEKLESNDLGNQISNGDILGIYYEIRTLEGRVIDSYLDENRPPRLYIHEDGGTIPRAINFASPFAKEGETLLVYAPSYLGYKDYSFQQLIRPDENLRIQIKFSKIFNELEIIEMEENSINDHIQSNNLQGYEQSDSGLFIRKINEGDETSPKGEEGRMILITYSITHLNETQPVAQVTSQANAFQVTLGSEQNVPFLEEAFAGLSKGAEISIIAPSHLAFGATTQVFPFSIRRNLVEKGRLNQSVRPFEPIIFNAKVVEVR</sequence>
<protein>
    <recommendedName>
        <fullName evidence="2">Peptidyl-prolyl cis-trans isomerase</fullName>
        <ecNumber evidence="2">5.2.1.8</ecNumber>
    </recommendedName>
</protein>
<feature type="domain" description="PPIase FKBP-type" evidence="3">
    <location>
        <begin position="210"/>
        <end position="315"/>
    </location>
</feature>
<dbReference type="PROSITE" id="PS51257">
    <property type="entry name" value="PROKAR_LIPOPROTEIN"/>
    <property type="match status" value="1"/>
</dbReference>
<accession>A0A951MFV4</accession>
<evidence type="ECO:0000256" key="1">
    <source>
        <dbReference type="PROSITE-ProRule" id="PRU00277"/>
    </source>
</evidence>
<reference evidence="4 5" key="1">
    <citation type="journal article" date="2020" name="Syst. Appl. Microbiol.">
        <title>Arthrospiribacter ruber gen. nov., sp. nov., a novel bacterium isolated from Arthrospira cultures.</title>
        <authorList>
            <person name="Waleron M."/>
            <person name="Misztak A."/>
            <person name="Waleron M.M."/>
            <person name="Furmaniak M."/>
            <person name="Mrozik A."/>
            <person name="Waleron K."/>
        </authorList>
    </citation>
    <scope>NUCLEOTIDE SEQUENCE [LARGE SCALE GENOMIC DNA]</scope>
    <source>
        <strain evidence="4 5">DPMB0001</strain>
    </source>
</reference>
<dbReference type="AlphaFoldDB" id="A0A951MFV4"/>
<feature type="domain" description="PPIase FKBP-type" evidence="3">
    <location>
        <begin position="70"/>
        <end position="160"/>
    </location>
</feature>
<dbReference type="EC" id="5.2.1.8" evidence="2"/>
<proteinExistence type="inferred from homology"/>
<gene>
    <name evidence="4" type="ORF">EGN73_13255</name>
</gene>
<dbReference type="GO" id="GO:0003755">
    <property type="term" value="F:peptidyl-prolyl cis-trans isomerase activity"/>
    <property type="evidence" value="ECO:0007669"/>
    <property type="project" value="UniProtKB-UniRule"/>
</dbReference>